<feature type="compositionally biased region" description="Polar residues" evidence="1">
    <location>
        <begin position="18"/>
        <end position="36"/>
    </location>
</feature>
<dbReference type="AlphaFoldDB" id="A0A8K0NZP9"/>
<feature type="region of interest" description="Disordered" evidence="1">
    <location>
        <begin position="1"/>
        <end position="89"/>
    </location>
</feature>
<dbReference type="EMBL" id="KZ308356">
    <property type="protein sequence ID" value="KAG8228036.1"/>
    <property type="molecule type" value="Genomic_DNA"/>
</dbReference>
<organism evidence="2 3">
    <name type="scientific">Ladona fulva</name>
    <name type="common">Scarce chaser dragonfly</name>
    <name type="synonym">Libellula fulva</name>
    <dbReference type="NCBI Taxonomy" id="123851"/>
    <lineage>
        <taxon>Eukaryota</taxon>
        <taxon>Metazoa</taxon>
        <taxon>Ecdysozoa</taxon>
        <taxon>Arthropoda</taxon>
        <taxon>Hexapoda</taxon>
        <taxon>Insecta</taxon>
        <taxon>Pterygota</taxon>
        <taxon>Palaeoptera</taxon>
        <taxon>Odonata</taxon>
        <taxon>Epiprocta</taxon>
        <taxon>Anisoptera</taxon>
        <taxon>Libelluloidea</taxon>
        <taxon>Libellulidae</taxon>
        <taxon>Ladona</taxon>
    </lineage>
</organism>
<protein>
    <submittedName>
        <fullName evidence="2">Uncharacterized protein</fullName>
    </submittedName>
</protein>
<accession>A0A8K0NZP9</accession>
<feature type="region of interest" description="Disordered" evidence="1">
    <location>
        <begin position="133"/>
        <end position="153"/>
    </location>
</feature>
<gene>
    <name evidence="2" type="ORF">J437_LFUL003672</name>
</gene>
<feature type="compositionally biased region" description="Low complexity" evidence="1">
    <location>
        <begin position="1"/>
        <end position="17"/>
    </location>
</feature>
<reference evidence="2" key="2">
    <citation type="submission" date="2017-10" db="EMBL/GenBank/DDBJ databases">
        <title>Ladona fulva Genome sequencing and assembly.</title>
        <authorList>
            <person name="Murali S."/>
            <person name="Richards S."/>
            <person name="Bandaranaike D."/>
            <person name="Bellair M."/>
            <person name="Blankenburg K."/>
            <person name="Chao H."/>
            <person name="Dinh H."/>
            <person name="Doddapaneni H."/>
            <person name="Dugan-Rocha S."/>
            <person name="Elkadiri S."/>
            <person name="Gnanaolivu R."/>
            <person name="Hernandez B."/>
            <person name="Skinner E."/>
            <person name="Javaid M."/>
            <person name="Lee S."/>
            <person name="Li M."/>
            <person name="Ming W."/>
            <person name="Munidasa M."/>
            <person name="Muniz J."/>
            <person name="Nguyen L."/>
            <person name="Hughes D."/>
            <person name="Osuji N."/>
            <person name="Pu L.-L."/>
            <person name="Puazo M."/>
            <person name="Qu C."/>
            <person name="Quiroz J."/>
            <person name="Raj R."/>
            <person name="Weissenberger G."/>
            <person name="Xin Y."/>
            <person name="Zou X."/>
            <person name="Han Y."/>
            <person name="Worley K."/>
            <person name="Muzny D."/>
            <person name="Gibbs R."/>
        </authorList>
    </citation>
    <scope>NUCLEOTIDE SEQUENCE</scope>
    <source>
        <strain evidence="2">Sampled in the wild</strain>
    </source>
</reference>
<evidence type="ECO:0000313" key="2">
    <source>
        <dbReference type="EMBL" id="KAG8228036.1"/>
    </source>
</evidence>
<dbReference type="Proteomes" id="UP000792457">
    <property type="component" value="Unassembled WGS sequence"/>
</dbReference>
<sequence length="179" mass="19000">MATVRQTVVTRQTTSSSGAPITITTESQRSAQSPEWDNTLDALLEDLQTSVSRPGSAAGGSISRSGSRGPGSFNGPISGSAPGTMASTRTYREVRTVQQHGVAGDVGQPVPPVRDFNNVQYLMAANPTHIVSERAPSPMNPEYQMSSPGSNLSEVAQQKTVTAYKTISYQYNTSEAQHP</sequence>
<feature type="compositionally biased region" description="Polar residues" evidence="1">
    <location>
        <begin position="143"/>
        <end position="153"/>
    </location>
</feature>
<feature type="non-terminal residue" evidence="2">
    <location>
        <position position="1"/>
    </location>
</feature>
<evidence type="ECO:0000256" key="1">
    <source>
        <dbReference type="SAM" id="MobiDB-lite"/>
    </source>
</evidence>
<dbReference type="OrthoDB" id="6372047at2759"/>
<evidence type="ECO:0000313" key="3">
    <source>
        <dbReference type="Proteomes" id="UP000792457"/>
    </source>
</evidence>
<reference evidence="2" key="1">
    <citation type="submission" date="2013-04" db="EMBL/GenBank/DDBJ databases">
        <authorList>
            <person name="Qu J."/>
            <person name="Murali S.C."/>
            <person name="Bandaranaike D."/>
            <person name="Bellair M."/>
            <person name="Blankenburg K."/>
            <person name="Chao H."/>
            <person name="Dinh H."/>
            <person name="Doddapaneni H."/>
            <person name="Downs B."/>
            <person name="Dugan-Rocha S."/>
            <person name="Elkadiri S."/>
            <person name="Gnanaolivu R.D."/>
            <person name="Hernandez B."/>
            <person name="Javaid M."/>
            <person name="Jayaseelan J.C."/>
            <person name="Lee S."/>
            <person name="Li M."/>
            <person name="Ming W."/>
            <person name="Munidasa M."/>
            <person name="Muniz J."/>
            <person name="Nguyen L."/>
            <person name="Ongeri F."/>
            <person name="Osuji N."/>
            <person name="Pu L.-L."/>
            <person name="Puazo M."/>
            <person name="Qu C."/>
            <person name="Quiroz J."/>
            <person name="Raj R."/>
            <person name="Weissenberger G."/>
            <person name="Xin Y."/>
            <person name="Zou X."/>
            <person name="Han Y."/>
            <person name="Richards S."/>
            <person name="Worley K."/>
            <person name="Muzny D."/>
            <person name="Gibbs R."/>
        </authorList>
    </citation>
    <scope>NUCLEOTIDE SEQUENCE</scope>
    <source>
        <strain evidence="2">Sampled in the wild</strain>
    </source>
</reference>
<name>A0A8K0NZP9_LADFU</name>
<feature type="compositionally biased region" description="Low complexity" evidence="1">
    <location>
        <begin position="52"/>
        <end position="71"/>
    </location>
</feature>
<comment type="caution">
    <text evidence="2">The sequence shown here is derived from an EMBL/GenBank/DDBJ whole genome shotgun (WGS) entry which is preliminary data.</text>
</comment>
<keyword evidence="3" id="KW-1185">Reference proteome</keyword>
<proteinExistence type="predicted"/>